<reference evidence="7 8" key="1">
    <citation type="submission" date="2023-08" db="EMBL/GenBank/DDBJ databases">
        <title>Black Yeasts Isolated from many extreme environments.</title>
        <authorList>
            <person name="Coleine C."/>
            <person name="Stajich J.E."/>
            <person name="Selbmann L."/>
        </authorList>
    </citation>
    <scope>NUCLEOTIDE SEQUENCE [LARGE SCALE GENOMIC DNA]</scope>
    <source>
        <strain evidence="7 8">CCFEE 5885</strain>
    </source>
</reference>
<evidence type="ECO:0000256" key="5">
    <source>
        <dbReference type="SAM" id="MobiDB-lite"/>
    </source>
</evidence>
<comment type="subcellular location">
    <subcellularLocation>
        <location evidence="1">Cytoplasm</location>
    </subcellularLocation>
</comment>
<dbReference type="InterPro" id="IPR032914">
    <property type="entry name" value="Vam6/VPS39/TRAP1"/>
</dbReference>
<name>A0ABR0K4W7_9EURO</name>
<organism evidence="7 8">
    <name type="scientific">Lithohypha guttulata</name>
    <dbReference type="NCBI Taxonomy" id="1690604"/>
    <lineage>
        <taxon>Eukaryota</taxon>
        <taxon>Fungi</taxon>
        <taxon>Dikarya</taxon>
        <taxon>Ascomycota</taxon>
        <taxon>Pezizomycotina</taxon>
        <taxon>Eurotiomycetes</taxon>
        <taxon>Chaetothyriomycetidae</taxon>
        <taxon>Chaetothyriales</taxon>
        <taxon>Trichomeriaceae</taxon>
        <taxon>Lithohypha</taxon>
    </lineage>
</organism>
<keyword evidence="2" id="KW-0813">Transport</keyword>
<proteinExistence type="predicted"/>
<evidence type="ECO:0000313" key="8">
    <source>
        <dbReference type="Proteomes" id="UP001345013"/>
    </source>
</evidence>
<feature type="region of interest" description="Disordered" evidence="5">
    <location>
        <begin position="453"/>
        <end position="490"/>
    </location>
</feature>
<comment type="caution">
    <text evidence="7">The sequence shown here is derived from an EMBL/GenBank/DDBJ whole genome shotgun (WGS) entry which is preliminary data.</text>
</comment>
<feature type="domain" description="CNH" evidence="6">
    <location>
        <begin position="43"/>
        <end position="403"/>
    </location>
</feature>
<keyword evidence="8" id="KW-1185">Reference proteome</keyword>
<dbReference type="PANTHER" id="PTHR12894">
    <property type="entry name" value="CNH DOMAIN CONTAINING"/>
    <property type="match status" value="1"/>
</dbReference>
<feature type="region of interest" description="Disordered" evidence="5">
    <location>
        <begin position="227"/>
        <end position="304"/>
    </location>
</feature>
<evidence type="ECO:0000256" key="4">
    <source>
        <dbReference type="ARBA" id="ARBA00022927"/>
    </source>
</evidence>
<evidence type="ECO:0000259" key="6">
    <source>
        <dbReference type="PROSITE" id="PS50219"/>
    </source>
</evidence>
<sequence length="1147" mass="127053">MSTTTSDERLPKRRRLRAQEAGPYVLRKVLEDIPLAADETSQPVSITCVEFWNDNLYVGTSASEILHLVCLPPEKEFDPPQYILATRLQPSGHDAASNTPSPGVQQILVLPGPNKAVVLCNGTASFYSLPELSPAFPNREPTGVLWIGGYDENVGRDASDGTTVMIATSRNINQVRVGDKLRPIKPAIPVPQCLEARRRDTIACVADSKSYALLEIEHQQKIPLFEISTAPDPPEAPNDLLAPPASSHGRSKSLGHVSPSLIPTEISQSPAQSDGPDGQAGSRRRSSTTETSPTAAAPRLVPPKLLKPHVLSPFPNEFMLTTGTAQTEPGVGMFVNLDGDVSRGTIEFDLYPEALLAYSFSQRGASPEEGENPSIIALLEKPQGDQSVRGLEIQSLTDNGTSTPAKAWLVFPNAAGSVHNDHAGLHQCLSVQRHVFTEVAALLQAVRYRPSNETQPEQLSYANQQVSNHDPEQESSPLGTQLRRSGSSSVEYEQKRMAEELAFVQRLGHSSTRAMTWTADELWHILQNPLLLQLESAILRAFPTTDQSVDFTKVNVSVILSFLGGIRDREPQDETEFISIKYARQKASVVLFLHLLTGLNQNANLKAACKIAESALQEGEIDPRIPLSLLPPLSSEVIPGSTGIWIHQGIVDCLVEFAPPLTTFTDVPKEFWLMLRHFLSTWQEKRGFGSISDEQAVFDTVDAALLHLLLHLDSVLTKGDGAQAPTRAKLNNVVDHWKGDFDRAVTLLEHYKRLYILSRLYQSRKSAKDVLHTWRRICDGEENADRDVSSDSVLGHMRRYLSIIRDSALVQQYAIWMAQRSPHLAIQVLSDDESRVKFAPAEVVALLKANAPGAVQLFLEHLVFAKNLDQYADDLVGYYLDSVLSVLEESDQARQSLADSYSTYRALTSPKPTYLNFIRENAPDEPWWQSRLRLLQLLGTGAYANPSGSSKTLTYSIDMVLNRLKPFSTYLVSESIILDARQGRHDEALKLLVHGLGDYDTAVRYCYFGGPTSPSGTIDVSMLPARQQQQEHFRFLFTEFLQIEDVEERTDRTSHLLGTFATWFDPLTILNSIPDSWSVSLLSEFLLRTFRAATTERNQAVMIKALSAAQNLQKQAEFIETCEKIGAKLEVDNNAPHVQSDNDITIT</sequence>
<evidence type="ECO:0000313" key="7">
    <source>
        <dbReference type="EMBL" id="KAK5087323.1"/>
    </source>
</evidence>
<dbReference type="PROSITE" id="PS50219">
    <property type="entry name" value="CNH"/>
    <property type="match status" value="1"/>
</dbReference>
<evidence type="ECO:0000256" key="3">
    <source>
        <dbReference type="ARBA" id="ARBA00022490"/>
    </source>
</evidence>
<dbReference type="EMBL" id="JAVRRG010000093">
    <property type="protein sequence ID" value="KAK5087323.1"/>
    <property type="molecule type" value="Genomic_DNA"/>
</dbReference>
<protein>
    <recommendedName>
        <fullName evidence="6">CNH domain-containing protein</fullName>
    </recommendedName>
</protein>
<accession>A0ABR0K4W7</accession>
<evidence type="ECO:0000256" key="2">
    <source>
        <dbReference type="ARBA" id="ARBA00022448"/>
    </source>
</evidence>
<gene>
    <name evidence="7" type="ORF">LTR24_006851</name>
</gene>
<keyword evidence="4" id="KW-0653">Protein transport</keyword>
<evidence type="ECO:0000256" key="1">
    <source>
        <dbReference type="ARBA" id="ARBA00004496"/>
    </source>
</evidence>
<feature type="compositionally biased region" description="Low complexity" evidence="5">
    <location>
        <begin position="288"/>
        <end position="304"/>
    </location>
</feature>
<dbReference type="PANTHER" id="PTHR12894:SF27">
    <property type="entry name" value="TRANSFORMING GROWTH FACTOR-BETA RECEPTOR-ASSOCIATED PROTEIN 1"/>
    <property type="match status" value="1"/>
</dbReference>
<dbReference type="InterPro" id="IPR001180">
    <property type="entry name" value="CNH_dom"/>
</dbReference>
<keyword evidence="3" id="KW-0963">Cytoplasm</keyword>
<dbReference type="Proteomes" id="UP001345013">
    <property type="component" value="Unassembled WGS sequence"/>
</dbReference>